<dbReference type="GO" id="GO:0035556">
    <property type="term" value="P:intracellular signal transduction"/>
    <property type="evidence" value="ECO:0007669"/>
    <property type="project" value="InterPro"/>
</dbReference>
<dbReference type="CDD" id="cd07302">
    <property type="entry name" value="CHD"/>
    <property type="match status" value="1"/>
</dbReference>
<dbReference type="Pfam" id="PF00211">
    <property type="entry name" value="Guanylate_cyc"/>
    <property type="match status" value="1"/>
</dbReference>
<name>A0A2M7H2U2_9BACT</name>
<comment type="caution">
    <text evidence="2">The sequence shown here is derived from an EMBL/GenBank/DDBJ whole genome shotgun (WGS) entry which is preliminary data.</text>
</comment>
<dbReference type="PROSITE" id="PS50125">
    <property type="entry name" value="GUANYLATE_CYCLASE_2"/>
    <property type="match status" value="1"/>
</dbReference>
<evidence type="ECO:0000259" key="1">
    <source>
        <dbReference type="PROSITE" id="PS50125"/>
    </source>
</evidence>
<sequence length="599" mass="65039">MATSSIAPTGSLQVVDQVWRDVEAHRNLSLLVGGCVKLGVNPSSVLAAIAPAINGLAAKLPAAADLAKMTPQGVASALGSLRGTWVTLDEYNRAALAVVKATGHPWHLREIGGCSRFMGFGADALKLMINNLIGKYFSSPWHVLGQLPRGSHLFNNNKGWDSELVGRGHARLYCRYMPGEYGQPPREPSEDFLSLYHLIRGMNEALPMLWPGNSQGGRVHYPLVQLPLMELLEQWAPQLQARIDGGGLWITNAGEDRLIGKVVWAVPDSRGIYAGHTADEYPGEDGIEGVRLSQAITTPCTCCCDPQGEPIHHSLFEAGETFMINRVRGTFPSTIVEVQWNPTLGDLLPLNKGTLQTRLMEEHREDQGARALVSTVNKLALAEAVLGGMFPNEETAAIVADRVHRRATGTETKLLWSQADIAIYTDIVSSEQVMTGMDVGDWTKRVQRMFDRMRELASRHGVWLYKETGDGAVFIATASFGQVAAINCAEVGLGGMLDHALAFASELPAIVRETLGAEIRVGMHVGENYWRIQGAGLLEASGVPITRAARLEAAGQAGRVLVSPEVVQMAKGLSWEFQPREDYTVKHSKVITGHLLVVS</sequence>
<gene>
    <name evidence="2" type="ORF">COW24_05020</name>
</gene>
<evidence type="ECO:0000313" key="3">
    <source>
        <dbReference type="Proteomes" id="UP000230292"/>
    </source>
</evidence>
<reference evidence="2 3" key="1">
    <citation type="submission" date="2017-09" db="EMBL/GenBank/DDBJ databases">
        <title>Depth-based differentiation of microbial function through sediment-hosted aquifers and enrichment of novel symbionts in the deep terrestrial subsurface.</title>
        <authorList>
            <person name="Probst A.J."/>
            <person name="Ladd B."/>
            <person name="Jarett J.K."/>
            <person name="Geller-Mcgrath D.E."/>
            <person name="Sieber C.M."/>
            <person name="Emerson J.B."/>
            <person name="Anantharaman K."/>
            <person name="Thomas B.C."/>
            <person name="Malmstrom R."/>
            <person name="Stieglmeier M."/>
            <person name="Klingl A."/>
            <person name="Woyke T."/>
            <person name="Ryan C.M."/>
            <person name="Banfield J.F."/>
        </authorList>
    </citation>
    <scope>NUCLEOTIDE SEQUENCE [LARGE SCALE GENOMIC DNA]</scope>
    <source>
        <strain evidence="2">CG15_BIG_FIL_POST_REV_8_21_14_020_45_12</strain>
    </source>
</reference>
<dbReference type="Gene3D" id="3.30.70.1230">
    <property type="entry name" value="Nucleotide cyclase"/>
    <property type="match status" value="1"/>
</dbReference>
<organism evidence="2 3">
    <name type="scientific">Candidatus Kerfeldbacteria bacterium CG15_BIG_FIL_POST_REV_8_21_14_020_45_12</name>
    <dbReference type="NCBI Taxonomy" id="2014247"/>
    <lineage>
        <taxon>Bacteria</taxon>
        <taxon>Candidatus Kerfeldiibacteriota</taxon>
    </lineage>
</organism>
<dbReference type="SUPFAM" id="SSF55073">
    <property type="entry name" value="Nucleotide cyclase"/>
    <property type="match status" value="1"/>
</dbReference>
<proteinExistence type="predicted"/>
<dbReference type="AlphaFoldDB" id="A0A2M7H2U2"/>
<dbReference type="Proteomes" id="UP000230292">
    <property type="component" value="Unassembled WGS sequence"/>
</dbReference>
<dbReference type="GO" id="GO:0004016">
    <property type="term" value="F:adenylate cyclase activity"/>
    <property type="evidence" value="ECO:0007669"/>
    <property type="project" value="UniProtKB-ARBA"/>
</dbReference>
<feature type="domain" description="Guanylate cyclase" evidence="1">
    <location>
        <begin position="419"/>
        <end position="552"/>
    </location>
</feature>
<evidence type="ECO:0000313" key="2">
    <source>
        <dbReference type="EMBL" id="PIW36541.1"/>
    </source>
</evidence>
<dbReference type="InterPro" id="IPR001054">
    <property type="entry name" value="A/G_cyclase"/>
</dbReference>
<dbReference type="EMBL" id="PFGC01000050">
    <property type="protein sequence ID" value="PIW36541.1"/>
    <property type="molecule type" value="Genomic_DNA"/>
</dbReference>
<protein>
    <recommendedName>
        <fullName evidence="1">Guanylate cyclase domain-containing protein</fullName>
    </recommendedName>
</protein>
<dbReference type="GO" id="GO:0009190">
    <property type="term" value="P:cyclic nucleotide biosynthetic process"/>
    <property type="evidence" value="ECO:0007669"/>
    <property type="project" value="InterPro"/>
</dbReference>
<accession>A0A2M7H2U2</accession>
<dbReference type="InterPro" id="IPR029787">
    <property type="entry name" value="Nucleotide_cyclase"/>
</dbReference>